<proteinExistence type="predicted"/>
<feature type="compositionally biased region" description="Polar residues" evidence="1">
    <location>
        <begin position="54"/>
        <end position="82"/>
    </location>
</feature>
<evidence type="ECO:0000313" key="2">
    <source>
        <dbReference type="Ensembl" id="ENSOMEP00000032803.1"/>
    </source>
</evidence>
<evidence type="ECO:0000256" key="1">
    <source>
        <dbReference type="SAM" id="MobiDB-lite"/>
    </source>
</evidence>
<protein>
    <submittedName>
        <fullName evidence="2">Uncharacterized protein</fullName>
    </submittedName>
</protein>
<reference evidence="2" key="2">
    <citation type="submission" date="2025-09" db="UniProtKB">
        <authorList>
            <consortium name="Ensembl"/>
        </authorList>
    </citation>
    <scope>IDENTIFICATION</scope>
</reference>
<accession>A0A3B3DRP7</accession>
<dbReference type="Proteomes" id="UP000261560">
    <property type="component" value="Unplaced"/>
</dbReference>
<dbReference type="Ensembl" id="ENSOMET00000025316.1">
    <property type="protein sequence ID" value="ENSOMEP00000032803.1"/>
    <property type="gene ID" value="ENSOMEG00000018408.1"/>
</dbReference>
<keyword evidence="3" id="KW-1185">Reference proteome</keyword>
<sequence length="192" mass="19748">SGPGEPSQLGAPSGPEEPLEPGAPWGPWEPLQAHIHPQVPPGMSFISGLDLQRTRPTSIQPHSTPEMTTQTHPGMSHSSGVTSREPGSASKSGAPSGPGEPSQPGAPSGPGEPSEQGAPSGPGQPLEPSAPWGPWEPLEPGAPSGPGEPLKPGAPWGPWDKINLLLTTPDMTLNEEILCVSSILQHVHMSDD</sequence>
<feature type="region of interest" description="Disordered" evidence="1">
    <location>
        <begin position="1"/>
        <end position="158"/>
    </location>
</feature>
<evidence type="ECO:0000313" key="3">
    <source>
        <dbReference type="Proteomes" id="UP000261560"/>
    </source>
</evidence>
<reference evidence="2" key="1">
    <citation type="submission" date="2025-08" db="UniProtKB">
        <authorList>
            <consortium name="Ensembl"/>
        </authorList>
    </citation>
    <scope>IDENTIFICATION</scope>
</reference>
<name>A0A3B3DRP7_ORYME</name>
<feature type="compositionally biased region" description="Low complexity" evidence="1">
    <location>
        <begin position="85"/>
        <end position="124"/>
    </location>
</feature>
<dbReference type="PaxDb" id="30732-ENSOMEP00000032803"/>
<dbReference type="AlphaFoldDB" id="A0A3B3DRP7"/>
<organism evidence="2 3">
    <name type="scientific">Oryzias melastigma</name>
    <name type="common">Marine medaka</name>
    <dbReference type="NCBI Taxonomy" id="30732"/>
    <lineage>
        <taxon>Eukaryota</taxon>
        <taxon>Metazoa</taxon>
        <taxon>Chordata</taxon>
        <taxon>Craniata</taxon>
        <taxon>Vertebrata</taxon>
        <taxon>Euteleostomi</taxon>
        <taxon>Actinopterygii</taxon>
        <taxon>Neopterygii</taxon>
        <taxon>Teleostei</taxon>
        <taxon>Neoteleostei</taxon>
        <taxon>Acanthomorphata</taxon>
        <taxon>Ovalentaria</taxon>
        <taxon>Atherinomorphae</taxon>
        <taxon>Beloniformes</taxon>
        <taxon>Adrianichthyidae</taxon>
        <taxon>Oryziinae</taxon>
        <taxon>Oryzias</taxon>
    </lineage>
</organism>